<evidence type="ECO:0000256" key="1">
    <source>
        <dbReference type="ARBA" id="ARBA00010409"/>
    </source>
</evidence>
<feature type="compositionally biased region" description="Basic and acidic residues" evidence="3">
    <location>
        <begin position="415"/>
        <end position="425"/>
    </location>
</feature>
<dbReference type="Pfam" id="PF26523">
    <property type="entry name" value="Trm732_C"/>
    <property type="match status" value="1"/>
</dbReference>
<feature type="domain" description="DUF2428" evidence="4">
    <location>
        <begin position="669"/>
        <end position="907"/>
    </location>
</feature>
<dbReference type="SUPFAM" id="SSF48371">
    <property type="entry name" value="ARM repeat"/>
    <property type="match status" value="1"/>
</dbReference>
<dbReference type="Pfam" id="PF10350">
    <property type="entry name" value="DUF2428"/>
    <property type="match status" value="1"/>
</dbReference>
<evidence type="ECO:0000259" key="4">
    <source>
        <dbReference type="Pfam" id="PF10350"/>
    </source>
</evidence>
<comment type="similarity">
    <text evidence="1">Belongs to the THADA family.</text>
</comment>
<dbReference type="InterPro" id="IPR056842">
    <property type="entry name" value="THADA-like_TPR_C"/>
</dbReference>
<dbReference type="InterPro" id="IPR019442">
    <property type="entry name" value="THADA/TRM732_DUF2428"/>
</dbReference>
<dbReference type="InterPro" id="IPR056843">
    <property type="entry name" value="THADA-like_TPR"/>
</dbReference>
<dbReference type="InterPro" id="IPR051954">
    <property type="entry name" value="tRNA_methyltransferase_THADA"/>
</dbReference>
<comment type="caution">
    <text evidence="7">The sequence shown here is derived from an EMBL/GenBank/DDBJ whole genome shotgun (WGS) entry which is preliminary data.</text>
</comment>
<dbReference type="GO" id="GO:0005829">
    <property type="term" value="C:cytosol"/>
    <property type="evidence" value="ECO:0007669"/>
    <property type="project" value="TreeGrafter"/>
</dbReference>
<evidence type="ECO:0000313" key="7">
    <source>
        <dbReference type="EMBL" id="CAJ2509884.1"/>
    </source>
</evidence>
<evidence type="ECO:0000259" key="5">
    <source>
        <dbReference type="Pfam" id="PF25150"/>
    </source>
</evidence>
<gene>
    <name evidence="7" type="ORF">KHLLAP_LOCUS10352</name>
</gene>
<sequence>MGIDGLPDIGDTSFNQKSAVAWVAQQPEESQSSLVENVFRELLDNAARPKQASGNACVKLCGFVEHCSKSNAPALRSFAFRQSTALELFNFFIEWNEQDAHKAMRIVLDCLAYSISHNSNPQVGASIKAKLTVDAVSMITQQASRPSIKSAMTTLDHLVQKKIVYLHEILEVYQTLHGIAPDGQNTWDGLIRRIFECMEQQNASSVAGKLLVTIFSHPWCETDKGARHYRDAWHRFMYSGLQSNLELLEPIKLYVFVPLFKADRTESLRYLDDLSSLQSLTGRDSRGWDLNGMLWLAMLEAGKKMGVVGEPGPASMQKMGAIAQLPAEILDSVLCHESHEARSSGVSILVASPATTKPYTPEALDLLKKHLPSFYEDTDAKFRYDVLGHSRNMVKRLQCTIDSLRKELDRSLKKADKIEPAKRDNQALSKGARGTQTDKQTNAQDDVIWRLRSTIRDHEDFISWLVGFLKSELVPTASYQRHITALRAMGFFLRSGPFQGDGTTTSRWLNNPLVDATWFRAVLDLTMDPFDDVREAAAALIMLLQSGSAASTPPEKIRGLQHSPKQELQEFCRKADELSRQTARADHSDGAARSQELLFRWSKNFEGAVMVPTEVLLNLEAKLLVAEQDLATAVLQAPIHGDFASLRYIWGSLSGSHYSNEDFKILHGLQSRAIACCQRIWQAVRHILCDDSPEGHLPEELQEVDGLDTKDLLSYSFRAIHESSNLLRVIGINARYSRDAGSIAPSRGDFETIGRLTFDELSNLRHRGAFSTVSQTFTSCCQQVKYYPNAAVEEDGLLDEWYEGALKCIYMQASTTRRSAGLPAIIVGILSSKADRPSFETVIYKLQEFARKPAYMSESDGSNLPQVHALNCIKDIFKTSFLSNGAHSYLANCLQLAANSLKSEVWAIRNCGLLLLRSLIDNLFGTSESKTSMEAGWDGRSTRLPYHKYKALPALLASLLESGMESSGVLMGAQTAESVFPALDIIRRAGPPEAFRDKLYDTIAWYLGSPIWHVREIAARSLCSFLLKPGWFTSIDSLIVDSKHVANKLHGALLTLKFLLEKLLEVMPDQLSESNIDTLFGFLQQLPIAGSCLNTCTEARAVYADILTFLAKVNPDRSPTGAATVLEYSRLRPGREDENSSVLNDQHDQRQAPLALLTIRLGDAVVQDSLRRSAEESGDSLSQNLKTALATDLDTACSMLESLSKLDLSNAERHWPSLVDAYLLVCFETDVPEPRTITLESLASLMDVILRQRSDDGLKNLPSEEVLSQLWTDLHQKPMNPSLSDAIIRVSGPIVAISVLRKKGMIDDGLEKRLRSGGAMMSDAGVADRPFDTRLAAVQAINSLSSTTHLSSNDKSNPAHLPWLLALYDALNDDDDEIRSAAASAASPVLDANLVSIEAGARLLRWLGKQYGHEPAFRTHVAGRMVGHDFSFSAVPPHTTNLPETWKDQNYWVPAQTQLQSAMRFDDALFVVEEQNLYVDEVREVRRWADVFLSLPSASSLPSSPSSPAAPDTPAKELAQWTLAGLTALNRLARSSGADDNNGPLGWTSKPQVFAICARVVTSASALAVRGNFEVRDELRRFRELGQGVGVHGLLLAMCDERRGLRGVEVS</sequence>
<dbReference type="Pfam" id="PF25151">
    <property type="entry name" value="TPR_Trm732_C"/>
    <property type="match status" value="1"/>
</dbReference>
<dbReference type="Proteomes" id="UP001295740">
    <property type="component" value="Unassembled WGS sequence"/>
</dbReference>
<feature type="domain" description="tRNA (32-2'-O)-methyltransferase regulator THADA-like TPR repeats region" evidence="5">
    <location>
        <begin position="231"/>
        <end position="535"/>
    </location>
</feature>
<dbReference type="PANTHER" id="PTHR14387:SF0">
    <property type="entry name" value="DUF2428 DOMAIN-CONTAINING PROTEIN"/>
    <property type="match status" value="1"/>
</dbReference>
<dbReference type="PANTHER" id="PTHR14387">
    <property type="entry name" value="THADA/DEATH RECEPTOR INTERACTING PROTEIN"/>
    <property type="match status" value="1"/>
</dbReference>
<evidence type="ECO:0000256" key="3">
    <source>
        <dbReference type="SAM" id="MobiDB-lite"/>
    </source>
</evidence>
<keyword evidence="2" id="KW-0819">tRNA processing</keyword>
<evidence type="ECO:0000256" key="2">
    <source>
        <dbReference type="ARBA" id="ARBA00022694"/>
    </source>
</evidence>
<feature type="region of interest" description="Disordered" evidence="3">
    <location>
        <begin position="415"/>
        <end position="440"/>
    </location>
</feature>
<name>A0AAI8VSJ9_9PEZI</name>
<reference evidence="7" key="1">
    <citation type="submission" date="2023-10" db="EMBL/GenBank/DDBJ databases">
        <authorList>
            <person name="Hackl T."/>
        </authorList>
    </citation>
    <scope>NUCLEOTIDE SEQUENCE</scope>
</reference>
<dbReference type="InterPro" id="IPR016024">
    <property type="entry name" value="ARM-type_fold"/>
</dbReference>
<dbReference type="Pfam" id="PF25150">
    <property type="entry name" value="TPR_Trm732"/>
    <property type="match status" value="1"/>
</dbReference>
<organism evidence="7 8">
    <name type="scientific">Anthostomella pinea</name>
    <dbReference type="NCBI Taxonomy" id="933095"/>
    <lineage>
        <taxon>Eukaryota</taxon>
        <taxon>Fungi</taxon>
        <taxon>Dikarya</taxon>
        <taxon>Ascomycota</taxon>
        <taxon>Pezizomycotina</taxon>
        <taxon>Sordariomycetes</taxon>
        <taxon>Xylariomycetidae</taxon>
        <taxon>Xylariales</taxon>
        <taxon>Xylariaceae</taxon>
        <taxon>Anthostomella</taxon>
    </lineage>
</organism>
<accession>A0AAI8VSJ9</accession>
<proteinExistence type="inferred from homology"/>
<feature type="domain" description="tRNA (32-2'-O)-methyltransferase regulator THADA-like C-terminal TPR repeats region" evidence="6">
    <location>
        <begin position="909"/>
        <end position="1059"/>
    </location>
</feature>
<keyword evidence="8" id="KW-1185">Reference proteome</keyword>
<dbReference type="EMBL" id="CAUWAG010000013">
    <property type="protein sequence ID" value="CAJ2509884.1"/>
    <property type="molecule type" value="Genomic_DNA"/>
</dbReference>
<protein>
    <submittedName>
        <fullName evidence="7">Uu.00g057840.m01.CDS01</fullName>
    </submittedName>
</protein>
<evidence type="ECO:0000259" key="6">
    <source>
        <dbReference type="Pfam" id="PF25151"/>
    </source>
</evidence>
<dbReference type="GO" id="GO:0030488">
    <property type="term" value="P:tRNA methylation"/>
    <property type="evidence" value="ECO:0007669"/>
    <property type="project" value="TreeGrafter"/>
</dbReference>
<evidence type="ECO:0000313" key="8">
    <source>
        <dbReference type="Proteomes" id="UP001295740"/>
    </source>
</evidence>